<dbReference type="EMBL" id="ASTJ01000022">
    <property type="protein sequence ID" value="EPC03240.1"/>
    <property type="molecule type" value="Genomic_DNA"/>
</dbReference>
<dbReference type="STRING" id="1121939.L861_23305"/>
<sequence length="49" mass="5658">MGYLKMDYANLRRLWEEHYDPTGLDISGAISGSVIHMITTRSLIVTFRK</sequence>
<gene>
    <name evidence="1" type="ORF">L861_23305</name>
</gene>
<evidence type="ECO:0000313" key="2">
    <source>
        <dbReference type="Proteomes" id="UP000014463"/>
    </source>
</evidence>
<dbReference type="AlphaFoldDB" id="S2KMU2"/>
<reference evidence="1 2" key="1">
    <citation type="journal article" date="2013" name="Genome Announc.">
        <title>Draft genome sequence of the moderately halophilic gammaproteobacterium Halomonas anticariensis FP35.</title>
        <authorList>
            <person name="Tahrioui A."/>
            <person name="Quesada E."/>
            <person name="Llamas I."/>
        </authorList>
    </citation>
    <scope>NUCLEOTIDE SEQUENCE [LARGE SCALE GENOMIC DNA]</scope>
    <source>
        <strain evidence="2">DSM 16096 / CECT 5854 / LMG 22089 / FP35</strain>
    </source>
</reference>
<organism evidence="1 2">
    <name type="scientific">Litchfieldella anticariensis (strain DSM 16096 / CECT 5854 / CIP 108499 / LMG 22089 / FP35)</name>
    <name type="common">Halomonas anticariensis</name>
    <dbReference type="NCBI Taxonomy" id="1121939"/>
    <lineage>
        <taxon>Bacteria</taxon>
        <taxon>Pseudomonadati</taxon>
        <taxon>Pseudomonadota</taxon>
        <taxon>Gammaproteobacteria</taxon>
        <taxon>Oceanospirillales</taxon>
        <taxon>Halomonadaceae</taxon>
        <taxon>Litchfieldella</taxon>
    </lineage>
</organism>
<dbReference type="Proteomes" id="UP000014463">
    <property type="component" value="Unassembled WGS sequence"/>
</dbReference>
<proteinExistence type="predicted"/>
<protein>
    <submittedName>
        <fullName evidence="1">Uncharacterized protein</fullName>
    </submittedName>
</protein>
<evidence type="ECO:0000313" key="1">
    <source>
        <dbReference type="EMBL" id="EPC03240.1"/>
    </source>
</evidence>
<keyword evidence="2" id="KW-1185">Reference proteome</keyword>
<comment type="caution">
    <text evidence="1">The sequence shown here is derived from an EMBL/GenBank/DDBJ whole genome shotgun (WGS) entry which is preliminary data.</text>
</comment>
<name>S2KMU2_LITA3</name>
<accession>S2KMU2</accession>